<reference evidence="2" key="1">
    <citation type="submission" date="2018-03" db="EMBL/GenBank/DDBJ databases">
        <authorList>
            <person name="Nunes O.C."/>
            <person name="Lopes A.R."/>
            <person name="Froufe H."/>
            <person name="Munoz-Merida A."/>
            <person name="Barroso C."/>
            <person name="Egas C."/>
        </authorList>
    </citation>
    <scope>NUCLEOTIDE SEQUENCE</scope>
    <source>
        <strain evidence="2">ON4</strain>
    </source>
</reference>
<name>A0ABT7CA54_9MICO</name>
<dbReference type="Proteomes" id="UP001170379">
    <property type="component" value="Unassembled WGS sequence"/>
</dbReference>
<keyword evidence="2" id="KW-0378">Hydrolase</keyword>
<dbReference type="EMBL" id="PXVD01000020">
    <property type="protein sequence ID" value="MDJ1372086.1"/>
    <property type="molecule type" value="Genomic_DNA"/>
</dbReference>
<reference evidence="2" key="2">
    <citation type="journal article" date="2022" name="Sci. Rep.">
        <title>In silico prediction of the enzymes involved in the degradation of the herbicide molinate by Gulosibacter molinativorax ON4T.</title>
        <authorList>
            <person name="Lopes A.R."/>
            <person name="Bunin E."/>
            <person name="Viana A.T."/>
            <person name="Froufe H."/>
            <person name="Munoz-Merida A."/>
            <person name="Pinho D."/>
            <person name="Figueiredo J."/>
            <person name="Barroso C."/>
            <person name="Vaz-Moreira I."/>
            <person name="Bellanger X."/>
            <person name="Egas C."/>
            <person name="Nunes O.C."/>
        </authorList>
    </citation>
    <scope>NUCLEOTIDE SEQUENCE</scope>
    <source>
        <strain evidence="2">ON4</strain>
    </source>
</reference>
<comment type="caution">
    <text evidence="2">The sequence shown here is derived from an EMBL/GenBank/DDBJ whole genome shotgun (WGS) entry which is preliminary data.</text>
</comment>
<evidence type="ECO:0000259" key="1">
    <source>
        <dbReference type="Pfam" id="PF09509"/>
    </source>
</evidence>
<feature type="domain" description="Conserved hypothetical protein CHP02391" evidence="1">
    <location>
        <begin position="106"/>
        <end position="230"/>
    </location>
</feature>
<organism evidence="2 3">
    <name type="scientific">Gulosibacter molinativorax</name>
    <dbReference type="NCBI Taxonomy" id="256821"/>
    <lineage>
        <taxon>Bacteria</taxon>
        <taxon>Bacillati</taxon>
        <taxon>Actinomycetota</taxon>
        <taxon>Actinomycetes</taxon>
        <taxon>Micrococcales</taxon>
        <taxon>Microbacteriaceae</taxon>
        <taxon>Gulosibacter</taxon>
    </lineage>
</organism>
<proteinExistence type="predicted"/>
<dbReference type="InterPro" id="IPR012654">
    <property type="entry name" value="CHP02391"/>
</dbReference>
<dbReference type="GO" id="GO:0004519">
    <property type="term" value="F:endonuclease activity"/>
    <property type="evidence" value="ECO:0007669"/>
    <property type="project" value="UniProtKB-KW"/>
</dbReference>
<accession>A0ABT7CA54</accession>
<gene>
    <name evidence="2" type="ORF">C7K25_12015</name>
</gene>
<sequence length="242" mass="27112">MSGMDRSWAIEQLGSFIHLTEYVPSTRPNVMGSFIRGNQEEIAGQAQVVEQILDRVTSGWRGQLRESSRRWDGVREAASRGRTQLQREQELQEKLGDDAPRISAAHLHPWIWEGATSLWQSSHFVQAVRDAVTKLNAETQNKVGRRDVSETALFKESFSTDTPKPGKAKLRRVTPEDSDTYRSVQRGAMSFAEGVFAGIRNPLSHEADQELSEQVALEYLAALSVLARWVDESTVERAGESS</sequence>
<dbReference type="Pfam" id="PF09509">
    <property type="entry name" value="Hypoth_Ymh"/>
    <property type="match status" value="1"/>
</dbReference>
<evidence type="ECO:0000313" key="3">
    <source>
        <dbReference type="Proteomes" id="UP001170379"/>
    </source>
</evidence>
<keyword evidence="2" id="KW-0540">Nuclease</keyword>
<keyword evidence="3" id="KW-1185">Reference proteome</keyword>
<keyword evidence="2" id="KW-0255">Endonuclease</keyword>
<protein>
    <submittedName>
        <fullName evidence="2">Restriction endonuclease</fullName>
    </submittedName>
</protein>
<evidence type="ECO:0000313" key="2">
    <source>
        <dbReference type="EMBL" id="MDJ1372086.1"/>
    </source>
</evidence>